<comment type="caution">
    <text evidence="1">The sequence shown here is derived from an EMBL/GenBank/DDBJ whole genome shotgun (WGS) entry which is preliminary data.</text>
</comment>
<organism evidence="1 2">
    <name type="scientific">Candidatus Desulfatifera sulfidica</name>
    <dbReference type="NCBI Taxonomy" id="2841691"/>
    <lineage>
        <taxon>Bacteria</taxon>
        <taxon>Pseudomonadati</taxon>
        <taxon>Thermodesulfobacteriota</taxon>
        <taxon>Desulfobulbia</taxon>
        <taxon>Desulfobulbales</taxon>
        <taxon>Desulfobulbaceae</taxon>
        <taxon>Candidatus Desulfatifera</taxon>
    </lineage>
</organism>
<dbReference type="EMBL" id="JACNLK010000019">
    <property type="protein sequence ID" value="MBC8207861.1"/>
    <property type="molecule type" value="Genomic_DNA"/>
</dbReference>
<protein>
    <submittedName>
        <fullName evidence="1">Uncharacterized protein</fullName>
    </submittedName>
</protein>
<name>A0A8J6T8V7_9BACT</name>
<evidence type="ECO:0000313" key="2">
    <source>
        <dbReference type="Proteomes" id="UP000599024"/>
    </source>
</evidence>
<accession>A0A8J6T8V7</accession>
<reference evidence="1 2" key="1">
    <citation type="submission" date="2020-08" db="EMBL/GenBank/DDBJ databases">
        <title>Bridging the membrane lipid divide: bacteria of the FCB group superphylum have the potential to synthesize archaeal ether lipids.</title>
        <authorList>
            <person name="Villanueva L."/>
            <person name="Von Meijenfeldt F.A.B."/>
            <person name="Westbye A.B."/>
            <person name="Yadav S."/>
            <person name="Hopmans E.C."/>
            <person name="Dutilh B.E."/>
            <person name="Sinninghe Damste J.S."/>
        </authorList>
    </citation>
    <scope>NUCLEOTIDE SEQUENCE [LARGE SCALE GENOMIC DNA]</scope>
    <source>
        <strain evidence="1">NIOZ-UU81</strain>
    </source>
</reference>
<proteinExistence type="predicted"/>
<gene>
    <name evidence="1" type="ORF">H8E79_01670</name>
</gene>
<dbReference type="AlphaFoldDB" id="A0A8J6T8V7"/>
<dbReference type="Proteomes" id="UP000599024">
    <property type="component" value="Unassembled WGS sequence"/>
</dbReference>
<sequence length="181" mass="21330">MVSGSDITGDQRDEGYSILLCLKKLDYQRSHNPRYVWEAIRMLKNEQRQDYPIWVREYLEQTAINLLEKCDRTAAGNNGLIPCLGFDRLSQLYEPDSDDICEIYQMMEEKTSKGISISKAAEEVERERWDPKLNKEGIEQDTKGKSQKTRGYWGAHKIRKIYSEVKKVERETWLESLENDW</sequence>
<evidence type="ECO:0000313" key="1">
    <source>
        <dbReference type="EMBL" id="MBC8207861.1"/>
    </source>
</evidence>